<dbReference type="GO" id="GO:0004518">
    <property type="term" value="F:nuclease activity"/>
    <property type="evidence" value="ECO:0007669"/>
    <property type="project" value="UniProtKB-KW"/>
</dbReference>
<keyword evidence="9" id="KW-0051">Antiviral defense</keyword>
<dbReference type="Gene3D" id="3.40.50.300">
    <property type="entry name" value="P-loop containing nucleotide triphosphate hydrolases"/>
    <property type="match status" value="2"/>
</dbReference>
<keyword evidence="6" id="KW-0378">Hydrolase</keyword>
<dbReference type="Pfam" id="PF00270">
    <property type="entry name" value="DEAD"/>
    <property type="match status" value="1"/>
</dbReference>
<evidence type="ECO:0000259" key="10">
    <source>
        <dbReference type="PROSITE" id="PS51192"/>
    </source>
</evidence>
<accession>A0A9X6XUP1</accession>
<dbReference type="InterPro" id="IPR054712">
    <property type="entry name" value="Cas3-like_dom"/>
</dbReference>
<dbReference type="PROSITE" id="PS51192">
    <property type="entry name" value="HELICASE_ATP_BIND_1"/>
    <property type="match status" value="1"/>
</dbReference>
<evidence type="ECO:0000259" key="11">
    <source>
        <dbReference type="PROSITE" id="PS51643"/>
    </source>
</evidence>
<keyword evidence="3" id="KW-0540">Nuclease</keyword>
<organism evidence="12 13">
    <name type="scientific">Bacillus cereus</name>
    <dbReference type="NCBI Taxonomy" id="1396"/>
    <lineage>
        <taxon>Bacteria</taxon>
        <taxon>Bacillati</taxon>
        <taxon>Bacillota</taxon>
        <taxon>Bacilli</taxon>
        <taxon>Bacillales</taxon>
        <taxon>Bacillaceae</taxon>
        <taxon>Bacillus</taxon>
        <taxon>Bacillus cereus group</taxon>
    </lineage>
</organism>
<dbReference type="CDD" id="cd09641">
    <property type="entry name" value="Cas3''_I"/>
    <property type="match status" value="1"/>
</dbReference>
<evidence type="ECO:0000256" key="7">
    <source>
        <dbReference type="ARBA" id="ARBA00022806"/>
    </source>
</evidence>
<evidence type="ECO:0000313" key="12">
    <source>
        <dbReference type="EMBL" id="PDZ93977.1"/>
    </source>
</evidence>
<gene>
    <name evidence="12" type="ORF">CON36_36315</name>
</gene>
<dbReference type="GO" id="GO:0051607">
    <property type="term" value="P:defense response to virus"/>
    <property type="evidence" value="ECO:0007669"/>
    <property type="project" value="UniProtKB-KW"/>
</dbReference>
<dbReference type="NCBIfam" id="TIGR01596">
    <property type="entry name" value="cas3_HD"/>
    <property type="match status" value="1"/>
</dbReference>
<name>A0A9X6XUP1_BACCE</name>
<dbReference type="NCBIfam" id="TIGR01587">
    <property type="entry name" value="cas3_core"/>
    <property type="match status" value="1"/>
</dbReference>
<comment type="similarity">
    <text evidence="1">In the N-terminal section; belongs to the CRISPR-associated nuclease Cas3-HD family.</text>
</comment>
<evidence type="ECO:0000256" key="3">
    <source>
        <dbReference type="ARBA" id="ARBA00022722"/>
    </source>
</evidence>
<dbReference type="SUPFAM" id="SSF52540">
    <property type="entry name" value="P-loop containing nucleoside triphosphate hydrolases"/>
    <property type="match status" value="1"/>
</dbReference>
<dbReference type="GO" id="GO:0003676">
    <property type="term" value="F:nucleic acid binding"/>
    <property type="evidence" value="ECO:0007669"/>
    <property type="project" value="InterPro"/>
</dbReference>
<evidence type="ECO:0000256" key="6">
    <source>
        <dbReference type="ARBA" id="ARBA00022801"/>
    </source>
</evidence>
<evidence type="ECO:0000256" key="8">
    <source>
        <dbReference type="ARBA" id="ARBA00022840"/>
    </source>
</evidence>
<dbReference type="InterPro" id="IPR006483">
    <property type="entry name" value="CRISPR-assoc_Cas3_HD"/>
</dbReference>
<dbReference type="InterPro" id="IPR027417">
    <property type="entry name" value="P-loop_NTPase"/>
</dbReference>
<dbReference type="GO" id="GO:0016787">
    <property type="term" value="F:hydrolase activity"/>
    <property type="evidence" value="ECO:0007669"/>
    <property type="project" value="UniProtKB-KW"/>
</dbReference>
<dbReference type="InterPro" id="IPR011545">
    <property type="entry name" value="DEAD/DEAH_box_helicase_dom"/>
</dbReference>
<keyword evidence="7" id="KW-0347">Helicase</keyword>
<keyword evidence="5" id="KW-0547">Nucleotide-binding</keyword>
<evidence type="ECO:0000256" key="9">
    <source>
        <dbReference type="ARBA" id="ARBA00023118"/>
    </source>
</evidence>
<sequence length="882" mass="103581">MPLFFIERKRKLQKISHYITEQNILAHTKTDKIETLEEHSDLTLYFLHKLMVENKLQDTLHRIVDEMHYGKEQSLNDSVKDFVIMLFKQAIYLHDLGKINPLFQQKTMKNILPFQSSYKYTDTNHSLLSSLLYLDIFLPQVENKFTDVKTKGFLRRVSFTFSYIISRHHTHLENFGEVNGTNDGMDKYLMKLQDLHEKITDTECPYVDFYKEKDRLKTFSFKKLTKLNASKRNISEFEFYLLSKLLFSAMVHCDFKATYAFFKGEKPNSYYLNQKDTKALLNKYQSTPIYKGIKTYSKDDTFFKHAPINALRSDIFLEVEREIKTNSHEQLFYLEAPTGSGKTNNAIHLSLQLLNSHQGLNKILYVFPFNALIEQTKDTLNNVFGKEIGDTYRMQVVNSVTPIVQANETKDESDKETKDQEEDIDYKEELLRKQMLLYPVTLTSHVNLFNSFFGFGRESNLSFVQLCNSVIVLDEIQGYKNSIWAEIITFFYKISKLMNIKIVLMSATIPDLNSLLDLQEKVVVPRVNLLPNAKKYYLNRLFKNRVELDFALLKDKTFSLDKLQHIISSIQEKEGPKRILIECISTKTARELFNKIKENHTKEGRIIVELTGYDSSSYRKKVLSIINEKDENGIFINKDVVVIATQVIEAGVDIDMDIGLKDISILDAEEQFCGRINRSSLRAGKVFFFHIDEADVVYKGDWRLEQDLNDVDVQRMLIGKEFGRFYELPLQRMKEHKLRYHKQNFESFTYNVKHLNFKEVAKRMKLIDDDSITLFLNYELYDEESKKPIKGSQIWEDYKGLFYDKIMPFEKKQVELSRLAAKMNLFTFSIRTHAHTKNQEIPCTESIGSVYYIENGEKFMIVDEVTGYKKFDFEKYRNDMNN</sequence>
<proteinExistence type="inferred from homology"/>
<comment type="similarity">
    <text evidence="2">In the central section; belongs to the CRISPR-associated helicase Cas3 family.</text>
</comment>
<comment type="caution">
    <text evidence="12">The sequence shown here is derived from an EMBL/GenBank/DDBJ whole genome shotgun (WGS) entry which is preliminary data.</text>
</comment>
<dbReference type="SMART" id="SM00487">
    <property type="entry name" value="DEXDc"/>
    <property type="match status" value="1"/>
</dbReference>
<dbReference type="EMBL" id="NVMX01000300">
    <property type="protein sequence ID" value="PDZ93977.1"/>
    <property type="molecule type" value="Genomic_DNA"/>
</dbReference>
<evidence type="ECO:0000256" key="1">
    <source>
        <dbReference type="ARBA" id="ARBA00006847"/>
    </source>
</evidence>
<keyword evidence="8" id="KW-0067">ATP-binding</keyword>
<evidence type="ECO:0000256" key="2">
    <source>
        <dbReference type="ARBA" id="ARBA00009046"/>
    </source>
</evidence>
<dbReference type="Proteomes" id="UP000219922">
    <property type="component" value="Unassembled WGS sequence"/>
</dbReference>
<dbReference type="InterPro" id="IPR006474">
    <property type="entry name" value="Helicase_Cas3_CRISPR-ass_core"/>
</dbReference>
<evidence type="ECO:0000313" key="13">
    <source>
        <dbReference type="Proteomes" id="UP000219922"/>
    </source>
</evidence>
<dbReference type="Gene3D" id="1.10.3210.30">
    <property type="match status" value="1"/>
</dbReference>
<dbReference type="InterPro" id="IPR014001">
    <property type="entry name" value="Helicase_ATP-bd"/>
</dbReference>
<dbReference type="InterPro" id="IPR038257">
    <property type="entry name" value="CRISPR-assoc_Cas3_HD_sf"/>
</dbReference>
<dbReference type="Pfam" id="PF22590">
    <property type="entry name" value="Cas3-like_C_2"/>
    <property type="match status" value="1"/>
</dbReference>
<dbReference type="PROSITE" id="PS51643">
    <property type="entry name" value="HD_CAS3"/>
    <property type="match status" value="1"/>
</dbReference>
<dbReference type="GO" id="GO:0004386">
    <property type="term" value="F:helicase activity"/>
    <property type="evidence" value="ECO:0007669"/>
    <property type="project" value="UniProtKB-KW"/>
</dbReference>
<protein>
    <submittedName>
        <fullName evidence="12">CRISPR-associated helicase/endonuclease Cas3</fullName>
    </submittedName>
</protein>
<dbReference type="GO" id="GO:0046872">
    <property type="term" value="F:metal ion binding"/>
    <property type="evidence" value="ECO:0007669"/>
    <property type="project" value="UniProtKB-KW"/>
</dbReference>
<dbReference type="AlphaFoldDB" id="A0A9X6XUP1"/>
<dbReference type="GO" id="GO:0005524">
    <property type="term" value="F:ATP binding"/>
    <property type="evidence" value="ECO:0007669"/>
    <property type="project" value="UniProtKB-KW"/>
</dbReference>
<evidence type="ECO:0000256" key="4">
    <source>
        <dbReference type="ARBA" id="ARBA00022723"/>
    </source>
</evidence>
<feature type="domain" description="HD Cas3-type" evidence="11">
    <location>
        <begin position="29"/>
        <end position="257"/>
    </location>
</feature>
<evidence type="ECO:0000256" key="5">
    <source>
        <dbReference type="ARBA" id="ARBA00022741"/>
    </source>
</evidence>
<keyword evidence="4" id="KW-0479">Metal-binding</keyword>
<feature type="domain" description="Helicase ATP-binding" evidence="10">
    <location>
        <begin position="323"/>
        <end position="527"/>
    </location>
</feature>
<reference evidence="12 13" key="1">
    <citation type="submission" date="2017-09" db="EMBL/GenBank/DDBJ databases">
        <title>Large-scale bioinformatics analysis of Bacillus genomes uncovers conserved roles of natural products in bacterial physiology.</title>
        <authorList>
            <consortium name="Agbiome Team Llc"/>
            <person name="Bleich R.M."/>
            <person name="Grubbs K.J."/>
            <person name="Santa Maria K.C."/>
            <person name="Allen S.E."/>
            <person name="Farag S."/>
            <person name="Shank E.A."/>
            <person name="Bowers A."/>
        </authorList>
    </citation>
    <scope>NUCLEOTIDE SEQUENCE [LARGE SCALE GENOMIC DNA]</scope>
    <source>
        <strain evidence="12 13">AFS092789</strain>
    </source>
</reference>